<evidence type="ECO:0000256" key="3">
    <source>
        <dbReference type="ARBA" id="ARBA00023163"/>
    </source>
</evidence>
<comment type="caution">
    <text evidence="6">The sequence shown here is derived from an EMBL/GenBank/DDBJ whole genome shotgun (WGS) entry which is preliminary data.</text>
</comment>
<accession>A0A5R9G769</accession>
<dbReference type="Pfam" id="PF01380">
    <property type="entry name" value="SIS"/>
    <property type="match status" value="1"/>
</dbReference>
<dbReference type="SUPFAM" id="SSF53697">
    <property type="entry name" value="SIS domain"/>
    <property type="match status" value="1"/>
</dbReference>
<gene>
    <name evidence="6" type="ORF">FE782_17890</name>
</gene>
<protein>
    <submittedName>
        <fullName evidence="6">MurR/RpiR family transcriptional regulator</fullName>
    </submittedName>
</protein>
<dbReference type="SUPFAM" id="SSF46689">
    <property type="entry name" value="Homeodomain-like"/>
    <property type="match status" value="1"/>
</dbReference>
<evidence type="ECO:0000313" key="7">
    <source>
        <dbReference type="Proteomes" id="UP000309676"/>
    </source>
</evidence>
<keyword evidence="1" id="KW-0805">Transcription regulation</keyword>
<dbReference type="InterPro" id="IPR046348">
    <property type="entry name" value="SIS_dom_sf"/>
</dbReference>
<name>A0A5R9G769_9BACL</name>
<evidence type="ECO:0000256" key="1">
    <source>
        <dbReference type="ARBA" id="ARBA00023015"/>
    </source>
</evidence>
<dbReference type="GO" id="GO:1901135">
    <property type="term" value="P:carbohydrate derivative metabolic process"/>
    <property type="evidence" value="ECO:0007669"/>
    <property type="project" value="InterPro"/>
</dbReference>
<evidence type="ECO:0000259" key="5">
    <source>
        <dbReference type="PROSITE" id="PS51464"/>
    </source>
</evidence>
<dbReference type="RefSeq" id="WP_138195605.1">
    <property type="nucleotide sequence ID" value="NZ_VCIW01000012.1"/>
</dbReference>
<dbReference type="Proteomes" id="UP000309676">
    <property type="component" value="Unassembled WGS sequence"/>
</dbReference>
<dbReference type="PROSITE" id="PS51071">
    <property type="entry name" value="HTH_RPIR"/>
    <property type="match status" value="1"/>
</dbReference>
<proteinExistence type="predicted"/>
<dbReference type="InterPro" id="IPR009057">
    <property type="entry name" value="Homeodomain-like_sf"/>
</dbReference>
<dbReference type="AlphaFoldDB" id="A0A5R9G769"/>
<dbReference type="InterPro" id="IPR036388">
    <property type="entry name" value="WH-like_DNA-bd_sf"/>
</dbReference>
<feature type="domain" description="SIS" evidence="5">
    <location>
        <begin position="126"/>
        <end position="266"/>
    </location>
</feature>
<dbReference type="Gene3D" id="3.40.50.10490">
    <property type="entry name" value="Glucose-6-phosphate isomerase like protein, domain 1"/>
    <property type="match status" value="1"/>
</dbReference>
<dbReference type="Gene3D" id="1.10.10.10">
    <property type="entry name" value="Winged helix-like DNA-binding domain superfamily/Winged helix DNA-binding domain"/>
    <property type="match status" value="1"/>
</dbReference>
<dbReference type="InterPro" id="IPR047640">
    <property type="entry name" value="RpiR-like"/>
</dbReference>
<dbReference type="OrthoDB" id="370421at2"/>
<reference evidence="6 7" key="1">
    <citation type="submission" date="2019-05" db="EMBL/GenBank/DDBJ databases">
        <authorList>
            <person name="Narsing Rao M.P."/>
            <person name="Li W.J."/>
        </authorList>
    </citation>
    <scope>NUCLEOTIDE SEQUENCE [LARGE SCALE GENOMIC DNA]</scope>
    <source>
        <strain evidence="6 7">SYSU_K30003</strain>
    </source>
</reference>
<keyword evidence="7" id="KW-1185">Reference proteome</keyword>
<dbReference type="PROSITE" id="PS51464">
    <property type="entry name" value="SIS"/>
    <property type="match status" value="1"/>
</dbReference>
<evidence type="ECO:0000256" key="2">
    <source>
        <dbReference type="ARBA" id="ARBA00023125"/>
    </source>
</evidence>
<feature type="domain" description="HTH rpiR-type" evidence="4">
    <location>
        <begin position="2"/>
        <end position="78"/>
    </location>
</feature>
<dbReference type="GO" id="GO:0003700">
    <property type="term" value="F:DNA-binding transcription factor activity"/>
    <property type="evidence" value="ECO:0007669"/>
    <property type="project" value="InterPro"/>
</dbReference>
<dbReference type="InterPro" id="IPR035472">
    <property type="entry name" value="RpiR-like_SIS"/>
</dbReference>
<sequence length="282" mass="30536">MNGGLVRIREVIDQVNPSERKVAAYILEHPQDMIEQSVAQLAANSGASQAAIVRLCKSLGVKSYQELKLKVAGDLQERKHESSATGYSDIQPNDSIQSIIESVSNNNIQSIRDTVKIVDAAAVERAVAALNGAKRIFFFGVGASNLIAMDAQQKFLRINKTSLSFPDPHVQLTSAVTMTADDAAVGISYSGETSEIIRALTIAKEHGATTISITKYGDNTVSRTADIPLFTSSTETEIRSGAMASRISQLNVVDILYIGVASRNYDSAVTYLEESRRAIRQR</sequence>
<dbReference type="GO" id="GO:0003677">
    <property type="term" value="F:DNA binding"/>
    <property type="evidence" value="ECO:0007669"/>
    <property type="project" value="UniProtKB-KW"/>
</dbReference>
<keyword evidence="2" id="KW-0238">DNA-binding</keyword>
<dbReference type="InterPro" id="IPR001347">
    <property type="entry name" value="SIS_dom"/>
</dbReference>
<dbReference type="GO" id="GO:0097367">
    <property type="term" value="F:carbohydrate derivative binding"/>
    <property type="evidence" value="ECO:0007669"/>
    <property type="project" value="InterPro"/>
</dbReference>
<dbReference type="Pfam" id="PF01418">
    <property type="entry name" value="HTH_6"/>
    <property type="match status" value="1"/>
</dbReference>
<organism evidence="6 7">
    <name type="scientific">Paenibacillus antri</name>
    <dbReference type="NCBI Taxonomy" id="2582848"/>
    <lineage>
        <taxon>Bacteria</taxon>
        <taxon>Bacillati</taxon>
        <taxon>Bacillota</taxon>
        <taxon>Bacilli</taxon>
        <taxon>Bacillales</taxon>
        <taxon>Paenibacillaceae</taxon>
        <taxon>Paenibacillus</taxon>
    </lineage>
</organism>
<evidence type="ECO:0000259" key="4">
    <source>
        <dbReference type="PROSITE" id="PS51071"/>
    </source>
</evidence>
<dbReference type="EMBL" id="VCIW01000012">
    <property type="protein sequence ID" value="TLS50919.1"/>
    <property type="molecule type" value="Genomic_DNA"/>
</dbReference>
<keyword evidence="3" id="KW-0804">Transcription</keyword>
<dbReference type="InterPro" id="IPR000281">
    <property type="entry name" value="HTH_RpiR"/>
</dbReference>
<dbReference type="CDD" id="cd05013">
    <property type="entry name" value="SIS_RpiR"/>
    <property type="match status" value="1"/>
</dbReference>
<dbReference type="PANTHER" id="PTHR30514:SF1">
    <property type="entry name" value="HTH-TYPE TRANSCRIPTIONAL REGULATOR HEXR-RELATED"/>
    <property type="match status" value="1"/>
</dbReference>
<dbReference type="PANTHER" id="PTHR30514">
    <property type="entry name" value="GLUCOKINASE"/>
    <property type="match status" value="1"/>
</dbReference>
<evidence type="ECO:0000313" key="6">
    <source>
        <dbReference type="EMBL" id="TLS50919.1"/>
    </source>
</evidence>